<evidence type="ECO:0000313" key="1">
    <source>
        <dbReference type="EnsemblPlants" id="TraesCS2A02G505700.1"/>
    </source>
</evidence>
<sequence length="160" mass="17678">MRLICDGCVPIKSMVGLMCPSIRDPLAELIFSMADWCSMLVGAIVCGCAVADAQEASVVSVLHRPCLSSICSSSQVTTYYLFYQFDHLLLLHEDRRVNIDAHVSGSARYDSHGGLDGFAVQVRQLLLGDRAYLVAVAPLSLFRRLGIRINKMEIRNHVVH</sequence>
<reference evidence="1" key="1">
    <citation type="submission" date="2018-08" db="EMBL/GenBank/DDBJ databases">
        <authorList>
            <person name="Rossello M."/>
        </authorList>
    </citation>
    <scope>NUCLEOTIDE SEQUENCE [LARGE SCALE GENOMIC DNA]</scope>
    <source>
        <strain evidence="1">cv. Chinese Spring</strain>
    </source>
</reference>
<dbReference type="Gramene" id="TraesCS2A03G1176900.1">
    <property type="protein sequence ID" value="TraesCS2A03G1176900.1.CDS"/>
    <property type="gene ID" value="TraesCS2A03G1176900"/>
</dbReference>
<reference evidence="1" key="2">
    <citation type="submission" date="2018-10" db="UniProtKB">
        <authorList>
            <consortium name="EnsemblPlants"/>
        </authorList>
    </citation>
    <scope>IDENTIFICATION</scope>
</reference>
<dbReference type="EnsemblPlants" id="TraesCS2A02G505700.1">
    <property type="protein sequence ID" value="TraesCS2A02G505700.1"/>
    <property type="gene ID" value="TraesCS2A02G505700"/>
</dbReference>
<organism evidence="1">
    <name type="scientific">Triticum aestivum</name>
    <name type="common">Wheat</name>
    <dbReference type="NCBI Taxonomy" id="4565"/>
    <lineage>
        <taxon>Eukaryota</taxon>
        <taxon>Viridiplantae</taxon>
        <taxon>Streptophyta</taxon>
        <taxon>Embryophyta</taxon>
        <taxon>Tracheophyta</taxon>
        <taxon>Spermatophyta</taxon>
        <taxon>Magnoliopsida</taxon>
        <taxon>Liliopsida</taxon>
        <taxon>Poales</taxon>
        <taxon>Poaceae</taxon>
        <taxon>BOP clade</taxon>
        <taxon>Pooideae</taxon>
        <taxon>Triticodae</taxon>
        <taxon>Triticeae</taxon>
        <taxon>Triticinae</taxon>
        <taxon>Triticum</taxon>
    </lineage>
</organism>
<dbReference type="Gramene" id="TraesCS2A02G505700.1">
    <property type="protein sequence ID" value="TraesCS2A02G505700.1"/>
    <property type="gene ID" value="TraesCS2A02G505700"/>
</dbReference>
<keyword evidence="2" id="KW-1185">Reference proteome</keyword>
<dbReference type="Proteomes" id="UP000019116">
    <property type="component" value="Chromosome 2A"/>
</dbReference>
<proteinExistence type="predicted"/>
<dbReference type="Gramene" id="TraesJUL2A03G00794930.1">
    <property type="protein sequence ID" value="TraesJUL2A03G00794930.1"/>
    <property type="gene ID" value="TraesJUL2A03G00794930"/>
</dbReference>
<evidence type="ECO:0000313" key="2">
    <source>
        <dbReference type="Proteomes" id="UP000019116"/>
    </source>
</evidence>
<name>A0A3B6B6T9_WHEAT</name>
<protein>
    <submittedName>
        <fullName evidence="1">Uncharacterized protein</fullName>
    </submittedName>
</protein>
<accession>A0A3B6B6T9</accession>
<dbReference type="AlphaFoldDB" id="A0A3B6B6T9"/>